<dbReference type="InterPro" id="IPR004089">
    <property type="entry name" value="MCPsignal_dom"/>
</dbReference>
<dbReference type="Gene3D" id="1.10.287.950">
    <property type="entry name" value="Methyl-accepting chemotaxis protein"/>
    <property type="match status" value="1"/>
</dbReference>
<sequence>MMSRFLIDNRWRVLSTLVLMLLPLVIPSKPGDCLAMLAVALLWIHKAYAMHRKLQLGGDAGTKRDEAERLEQAIDRYVNGLGTCIGEELTQFNDELLQLKAMVADAVATMSNSFNNLHQLTSGQSVVVHGLIKDLDRSEQRADGSMSFQQFAEETDKVLSFFIEHILLISKQSMEMVGVINDVGGHMAHVEKLLGDVQKIADQTNLLALNAAIEAARAGEAGRGFAVVADEVRNLSKNSDKFSEEIKAVVNASKNNIHQAQAMIEEMASKDMNITISSKAKIDKMMNDIAVINHKVSQSIDQVSNLNNKIERSVNDAVRGLQFEDMSRQLIEYLQANIENFQAVVDEINIGMGVFKTTDTANWASQLNDGTERLREMRQQWRAKASKAVSQSSVEEGDVELF</sequence>
<dbReference type="SUPFAM" id="SSF58104">
    <property type="entry name" value="Methyl-accepting chemotaxis protein (MCP) signaling domain"/>
    <property type="match status" value="1"/>
</dbReference>
<dbReference type="PROSITE" id="PS50111">
    <property type="entry name" value="CHEMOTAXIS_TRANSDUC_2"/>
    <property type="match status" value="1"/>
</dbReference>
<proteinExistence type="inferred from homology"/>
<dbReference type="RefSeq" id="WP_269022729.1">
    <property type="nucleotide sequence ID" value="NZ_CP113517.1"/>
</dbReference>
<evidence type="ECO:0000256" key="1">
    <source>
        <dbReference type="ARBA" id="ARBA00004370"/>
    </source>
</evidence>
<keyword evidence="2 4" id="KW-0807">Transducer</keyword>
<dbReference type="Pfam" id="PF00015">
    <property type="entry name" value="MCPsignal"/>
    <property type="match status" value="1"/>
</dbReference>
<dbReference type="Proteomes" id="UP001162780">
    <property type="component" value="Chromosome"/>
</dbReference>
<comment type="subcellular location">
    <subcellularLocation>
        <location evidence="1">Membrane</location>
    </subcellularLocation>
</comment>
<gene>
    <name evidence="6" type="ORF">NM686_008580</name>
</gene>
<reference evidence="6" key="1">
    <citation type="submission" date="2022-11" db="EMBL/GenBank/DDBJ databases">
        <title>Methylomonas rapida sp. nov., Carotenoid-Producing Obligate Methanotrophs with High Growth Characteristics and Biotechnological Potential.</title>
        <authorList>
            <person name="Tikhonova E.N."/>
            <person name="Suleimanov R.Z."/>
            <person name="Miroshnikov K."/>
            <person name="Oshkin I.Y."/>
            <person name="Belova S.E."/>
            <person name="Danilova O.V."/>
            <person name="Ashikhmin A."/>
            <person name="Konopkin A."/>
            <person name="But S.Y."/>
            <person name="Khmelenina V.N."/>
            <person name="Kuznetsov N."/>
            <person name="Pimenov N.V."/>
            <person name="Dedysh S.N."/>
        </authorList>
    </citation>
    <scope>NUCLEOTIDE SEQUENCE</scope>
    <source>
        <strain evidence="6">MP1</strain>
    </source>
</reference>
<dbReference type="InterPro" id="IPR004090">
    <property type="entry name" value="Chemotax_Me-accpt_rcpt"/>
</dbReference>
<organism evidence="6 7">
    <name type="scientific">Methylomonas rapida</name>
    <dbReference type="NCBI Taxonomy" id="2963939"/>
    <lineage>
        <taxon>Bacteria</taxon>
        <taxon>Pseudomonadati</taxon>
        <taxon>Pseudomonadota</taxon>
        <taxon>Gammaproteobacteria</taxon>
        <taxon>Methylococcales</taxon>
        <taxon>Methylococcaceae</taxon>
        <taxon>Methylomonas</taxon>
    </lineage>
</organism>
<feature type="domain" description="Methyl-accepting transducer" evidence="5">
    <location>
        <begin position="136"/>
        <end position="325"/>
    </location>
</feature>
<evidence type="ECO:0000256" key="4">
    <source>
        <dbReference type="PROSITE-ProRule" id="PRU00284"/>
    </source>
</evidence>
<evidence type="ECO:0000256" key="2">
    <source>
        <dbReference type="ARBA" id="ARBA00023224"/>
    </source>
</evidence>
<evidence type="ECO:0000313" key="6">
    <source>
        <dbReference type="EMBL" id="WAR46557.1"/>
    </source>
</evidence>
<evidence type="ECO:0000313" key="7">
    <source>
        <dbReference type="Proteomes" id="UP001162780"/>
    </source>
</evidence>
<comment type="similarity">
    <text evidence="3">Belongs to the methyl-accepting chemotaxis (MCP) protein family.</text>
</comment>
<dbReference type="PRINTS" id="PR00260">
    <property type="entry name" value="CHEMTRNSDUCR"/>
</dbReference>
<dbReference type="EMBL" id="CP113517">
    <property type="protein sequence ID" value="WAR46557.1"/>
    <property type="molecule type" value="Genomic_DNA"/>
</dbReference>
<dbReference type="PANTHER" id="PTHR32089">
    <property type="entry name" value="METHYL-ACCEPTING CHEMOTAXIS PROTEIN MCPB"/>
    <property type="match status" value="1"/>
</dbReference>
<name>A0ABY7GPX4_9GAMM</name>
<evidence type="ECO:0000259" key="5">
    <source>
        <dbReference type="PROSITE" id="PS50111"/>
    </source>
</evidence>
<accession>A0ABY7GPX4</accession>
<dbReference type="SMART" id="SM00283">
    <property type="entry name" value="MA"/>
    <property type="match status" value="1"/>
</dbReference>
<keyword evidence="7" id="KW-1185">Reference proteome</keyword>
<dbReference type="PANTHER" id="PTHR32089:SF112">
    <property type="entry name" value="LYSOZYME-LIKE PROTEIN-RELATED"/>
    <property type="match status" value="1"/>
</dbReference>
<protein>
    <submittedName>
        <fullName evidence="6">Methyl-accepting chemotaxis protein</fullName>
    </submittedName>
</protein>
<evidence type="ECO:0000256" key="3">
    <source>
        <dbReference type="ARBA" id="ARBA00029447"/>
    </source>
</evidence>